<dbReference type="Gene3D" id="3.30.360.10">
    <property type="entry name" value="Dihydrodipicolinate Reductase, domain 2"/>
    <property type="match status" value="1"/>
</dbReference>
<dbReference type="PRINTS" id="PR00078">
    <property type="entry name" value="G3PDHDRGNASE"/>
</dbReference>
<dbReference type="SUPFAM" id="SSF55347">
    <property type="entry name" value="Glyceraldehyde-3-phosphate dehydrogenase-like, C-terminal domain"/>
    <property type="match status" value="1"/>
</dbReference>
<gene>
    <name evidence="6" type="primary">gap</name>
    <name evidence="6" type="ORF">ACFQ24_13320</name>
</gene>
<dbReference type="EC" id="1.2.1.-" evidence="4"/>
<organism evidence="6 7">
    <name type="scientific">Sphingobium olei</name>
    <dbReference type="NCBI Taxonomy" id="420955"/>
    <lineage>
        <taxon>Bacteria</taxon>
        <taxon>Pseudomonadati</taxon>
        <taxon>Pseudomonadota</taxon>
        <taxon>Alphaproteobacteria</taxon>
        <taxon>Sphingomonadales</taxon>
        <taxon>Sphingomonadaceae</taxon>
        <taxon>Sphingobium</taxon>
    </lineage>
</organism>
<keyword evidence="7" id="KW-1185">Reference proteome</keyword>
<keyword evidence="2 4" id="KW-0560">Oxidoreductase</keyword>
<evidence type="ECO:0000256" key="4">
    <source>
        <dbReference type="RuleBase" id="RU361160"/>
    </source>
</evidence>
<dbReference type="PROSITE" id="PS00071">
    <property type="entry name" value="GAPDH"/>
    <property type="match status" value="1"/>
</dbReference>
<dbReference type="Pfam" id="PF00044">
    <property type="entry name" value="Gp_dh_N"/>
    <property type="match status" value="1"/>
</dbReference>
<evidence type="ECO:0000256" key="3">
    <source>
        <dbReference type="RuleBase" id="RU000397"/>
    </source>
</evidence>
<dbReference type="EMBL" id="JBHTLS010000128">
    <property type="protein sequence ID" value="MFD1105842.1"/>
    <property type="molecule type" value="Genomic_DNA"/>
</dbReference>
<sequence length="336" mass="35515">MATKVAINGFGRIGRLVARAILSRTDHDLELVSINDLGDAKSNALLFKRDSVHGNWPGEVSVDGDALVIDGKRIAVTAERDPANLPHAAQGVDIALECTGIFADKGKASAHLTAGAKRVVISAPATGVDKTVVFGVNHDSLTADDIVISNASCTTNCLAPLAKVLHDALGIEKGFMTTIHSYTNDQNTLDQLHKDMRRARAAALSMIPTTTGAARAVGEVLPELKGKLDGSSVRVPTPNVSVVDLKFIAKKATTKDEVNGLLKAASEAGPLKGVLGYSDEPLVSIDYNGDARSSTVDSLETAVIDGTLVRVLSWYDNEWGFSNRMIDTTGVMAKFL</sequence>
<dbReference type="SUPFAM" id="SSF51735">
    <property type="entry name" value="NAD(P)-binding Rossmann-fold domains"/>
    <property type="match status" value="1"/>
</dbReference>
<dbReference type="PANTHER" id="PTHR43148">
    <property type="entry name" value="GLYCERALDEHYDE-3-PHOSPHATE DEHYDROGENASE 2"/>
    <property type="match status" value="1"/>
</dbReference>
<dbReference type="CDD" id="cd18126">
    <property type="entry name" value="GAPDH_I_C"/>
    <property type="match status" value="1"/>
</dbReference>
<dbReference type="Pfam" id="PF02800">
    <property type="entry name" value="Gp_dh_C"/>
    <property type="match status" value="1"/>
</dbReference>
<evidence type="ECO:0000259" key="5">
    <source>
        <dbReference type="SMART" id="SM00846"/>
    </source>
</evidence>
<dbReference type="InterPro" id="IPR020830">
    <property type="entry name" value="GlycerAld_3-P_DH_AS"/>
</dbReference>
<evidence type="ECO:0000313" key="6">
    <source>
        <dbReference type="EMBL" id="MFD1105842.1"/>
    </source>
</evidence>
<dbReference type="InterPro" id="IPR020831">
    <property type="entry name" value="GlycerAld/Erythrose_P_DH"/>
</dbReference>
<dbReference type="NCBIfam" id="TIGR01534">
    <property type="entry name" value="GAPDH-I"/>
    <property type="match status" value="1"/>
</dbReference>
<accession>A0ABW3P5G9</accession>
<dbReference type="InterPro" id="IPR020829">
    <property type="entry name" value="GlycerAld_3-P_DH_cat"/>
</dbReference>
<evidence type="ECO:0000313" key="7">
    <source>
        <dbReference type="Proteomes" id="UP001597203"/>
    </source>
</evidence>
<dbReference type="PIRSF" id="PIRSF000149">
    <property type="entry name" value="GAP_DH"/>
    <property type="match status" value="1"/>
</dbReference>
<proteinExistence type="inferred from homology"/>
<dbReference type="Gene3D" id="3.40.50.720">
    <property type="entry name" value="NAD(P)-binding Rossmann-like Domain"/>
    <property type="match status" value="1"/>
</dbReference>
<feature type="domain" description="Glyceraldehyde 3-phosphate dehydrogenase NAD(P) binding" evidence="5">
    <location>
        <begin position="3"/>
        <end position="153"/>
    </location>
</feature>
<dbReference type="Proteomes" id="UP001597203">
    <property type="component" value="Unassembled WGS sequence"/>
</dbReference>
<name>A0ABW3P5G9_9SPHN</name>
<dbReference type="SMART" id="SM00846">
    <property type="entry name" value="Gp_dh_N"/>
    <property type="match status" value="1"/>
</dbReference>
<comment type="similarity">
    <text evidence="1 3">Belongs to the glyceraldehyde-3-phosphate dehydrogenase family.</text>
</comment>
<reference evidence="7" key="1">
    <citation type="journal article" date="2019" name="Int. J. Syst. Evol. Microbiol.">
        <title>The Global Catalogue of Microorganisms (GCM) 10K type strain sequencing project: providing services to taxonomists for standard genome sequencing and annotation.</title>
        <authorList>
            <consortium name="The Broad Institute Genomics Platform"/>
            <consortium name="The Broad Institute Genome Sequencing Center for Infectious Disease"/>
            <person name="Wu L."/>
            <person name="Ma J."/>
        </authorList>
    </citation>
    <scope>NUCLEOTIDE SEQUENCE [LARGE SCALE GENOMIC DNA]</scope>
    <source>
        <strain evidence="7">CCUG 54329</strain>
    </source>
</reference>
<comment type="caution">
    <text evidence="6">The sequence shown here is derived from an EMBL/GenBank/DDBJ whole genome shotgun (WGS) entry which is preliminary data.</text>
</comment>
<dbReference type="CDD" id="cd05214">
    <property type="entry name" value="GAPDH_I_N"/>
    <property type="match status" value="1"/>
</dbReference>
<dbReference type="InterPro" id="IPR006424">
    <property type="entry name" value="Glyceraldehyde-3-P_DH_1"/>
</dbReference>
<dbReference type="InterPro" id="IPR020828">
    <property type="entry name" value="GlycerAld_3-P_DH_NAD(P)-bd"/>
</dbReference>
<evidence type="ECO:0000256" key="2">
    <source>
        <dbReference type="ARBA" id="ARBA00023002"/>
    </source>
</evidence>
<protein>
    <recommendedName>
        <fullName evidence="4">Glyceraldehyde-3-phosphate dehydrogenase</fullName>
        <ecNumber evidence="4">1.2.1.-</ecNumber>
    </recommendedName>
</protein>
<dbReference type="RefSeq" id="WP_380911958.1">
    <property type="nucleotide sequence ID" value="NZ_JBHTLS010000128.1"/>
</dbReference>
<dbReference type="InterPro" id="IPR036291">
    <property type="entry name" value="NAD(P)-bd_dom_sf"/>
</dbReference>
<evidence type="ECO:0000256" key="1">
    <source>
        <dbReference type="ARBA" id="ARBA00007406"/>
    </source>
</evidence>